<protein>
    <recommendedName>
        <fullName evidence="3">DUF8056 domain-containing protein</fullName>
    </recommendedName>
</protein>
<feature type="transmembrane region" description="Helical" evidence="2">
    <location>
        <begin position="92"/>
        <end position="113"/>
    </location>
</feature>
<dbReference type="eggNOG" id="arCOG06360">
    <property type="taxonomic scope" value="Archaea"/>
</dbReference>
<feature type="transmembrane region" description="Helical" evidence="2">
    <location>
        <begin position="53"/>
        <end position="80"/>
    </location>
</feature>
<keyword evidence="2" id="KW-0812">Transmembrane</keyword>
<feature type="transmembrane region" description="Helical" evidence="2">
    <location>
        <begin position="125"/>
        <end position="148"/>
    </location>
</feature>
<feature type="region of interest" description="Disordered" evidence="1">
    <location>
        <begin position="1"/>
        <end position="27"/>
    </location>
</feature>
<evidence type="ECO:0000259" key="3">
    <source>
        <dbReference type="Pfam" id="PF26243"/>
    </source>
</evidence>
<feature type="compositionally biased region" description="Acidic residues" evidence="1">
    <location>
        <begin position="1"/>
        <end position="12"/>
    </location>
</feature>
<evidence type="ECO:0000313" key="4">
    <source>
        <dbReference type="EMBL" id="EMA40687.1"/>
    </source>
</evidence>
<name>M0M4E8_9EURY</name>
<sequence>MVEASAGDDADAADGGTTDGSPRADASERTYDGLLGAIPYAFRSSRSRVFRSYAVLGVVAAVLVAVFMTLALVTLFGATAGARGGSLTLSRAFYVVVALFLVGPLLAPVLLVARRHRRVGDRKRYDAWLGFAGFGFLASLYVGLVIAVPVANQEAVTGVLAPLVEALYALPSLAGLVPPILAAVLIWLVHRLAR</sequence>
<dbReference type="OrthoDB" id="271552at2157"/>
<dbReference type="AlphaFoldDB" id="M0M4E8"/>
<dbReference type="Proteomes" id="UP000011566">
    <property type="component" value="Unassembled WGS sequence"/>
</dbReference>
<dbReference type="PATRIC" id="fig|1132509.6.peg.970"/>
<dbReference type="EMBL" id="AOMB01000010">
    <property type="protein sequence ID" value="EMA40687.1"/>
    <property type="molecule type" value="Genomic_DNA"/>
</dbReference>
<keyword evidence="2" id="KW-1133">Transmembrane helix</keyword>
<evidence type="ECO:0000256" key="2">
    <source>
        <dbReference type="SAM" id="Phobius"/>
    </source>
</evidence>
<comment type="caution">
    <text evidence="4">The sequence shown here is derived from an EMBL/GenBank/DDBJ whole genome shotgun (WGS) entry which is preliminary data.</text>
</comment>
<keyword evidence="5" id="KW-1185">Reference proteome</keyword>
<evidence type="ECO:0000313" key="5">
    <source>
        <dbReference type="Proteomes" id="UP000011566"/>
    </source>
</evidence>
<proteinExistence type="predicted"/>
<accession>M0M4E8</accession>
<dbReference type="Pfam" id="PF26243">
    <property type="entry name" value="DUF8056"/>
    <property type="match status" value="1"/>
</dbReference>
<dbReference type="InterPro" id="IPR058369">
    <property type="entry name" value="DUF8056"/>
</dbReference>
<evidence type="ECO:0000256" key="1">
    <source>
        <dbReference type="SAM" id="MobiDB-lite"/>
    </source>
</evidence>
<keyword evidence="2" id="KW-0472">Membrane</keyword>
<feature type="transmembrane region" description="Helical" evidence="2">
    <location>
        <begin position="168"/>
        <end position="189"/>
    </location>
</feature>
<gene>
    <name evidence="4" type="ORF">C447_04176</name>
</gene>
<dbReference type="RefSeq" id="WP_007691213.1">
    <property type="nucleotide sequence ID" value="NZ_AJRK01000393.1"/>
</dbReference>
<organism evidence="4 5">
    <name type="scientific">Halococcus hamelinensis 100A6</name>
    <dbReference type="NCBI Taxonomy" id="1132509"/>
    <lineage>
        <taxon>Archaea</taxon>
        <taxon>Methanobacteriati</taxon>
        <taxon>Methanobacteriota</taxon>
        <taxon>Stenosarchaea group</taxon>
        <taxon>Halobacteria</taxon>
        <taxon>Halobacteriales</taxon>
        <taxon>Halococcaceae</taxon>
        <taxon>Halococcus</taxon>
    </lineage>
</organism>
<reference evidence="4 5" key="1">
    <citation type="journal article" date="2014" name="PLoS Genet.">
        <title>Phylogenetically driven sequencing of extremely halophilic archaea reveals strategies for static and dynamic osmo-response.</title>
        <authorList>
            <person name="Becker E.A."/>
            <person name="Seitzer P.M."/>
            <person name="Tritt A."/>
            <person name="Larsen D."/>
            <person name="Krusor M."/>
            <person name="Yao A.I."/>
            <person name="Wu D."/>
            <person name="Madern D."/>
            <person name="Eisen J.A."/>
            <person name="Darling A.E."/>
            <person name="Facciotti M.T."/>
        </authorList>
    </citation>
    <scope>NUCLEOTIDE SEQUENCE [LARGE SCALE GENOMIC DNA]</scope>
    <source>
        <strain evidence="4 5">100A6</strain>
    </source>
</reference>
<feature type="domain" description="DUF8056" evidence="3">
    <location>
        <begin position="28"/>
        <end position="194"/>
    </location>
</feature>